<gene>
    <name evidence="1" type="ORF">PS710_00543</name>
</gene>
<evidence type="ECO:0000313" key="1">
    <source>
        <dbReference type="EMBL" id="VVN72777.1"/>
    </source>
</evidence>
<name>A0A5E7A993_PSEFL</name>
<dbReference type="AlphaFoldDB" id="A0A5E7A993"/>
<protein>
    <submittedName>
        <fullName evidence="1">Uncharacterized protein</fullName>
    </submittedName>
</protein>
<proteinExistence type="predicted"/>
<organism evidence="1 2">
    <name type="scientific">Pseudomonas fluorescens</name>
    <dbReference type="NCBI Taxonomy" id="294"/>
    <lineage>
        <taxon>Bacteria</taxon>
        <taxon>Pseudomonadati</taxon>
        <taxon>Pseudomonadota</taxon>
        <taxon>Gammaproteobacteria</taxon>
        <taxon>Pseudomonadales</taxon>
        <taxon>Pseudomonadaceae</taxon>
        <taxon>Pseudomonas</taxon>
    </lineage>
</organism>
<evidence type="ECO:0000313" key="2">
    <source>
        <dbReference type="Proteomes" id="UP000381093"/>
    </source>
</evidence>
<dbReference type="EMBL" id="CABVHW010000001">
    <property type="protein sequence ID" value="VVN72777.1"/>
    <property type="molecule type" value="Genomic_DNA"/>
</dbReference>
<accession>A0A5E7A993</accession>
<dbReference type="Proteomes" id="UP000381093">
    <property type="component" value="Unassembled WGS sequence"/>
</dbReference>
<reference evidence="1 2" key="1">
    <citation type="submission" date="2019-09" db="EMBL/GenBank/DDBJ databases">
        <authorList>
            <person name="Chandra G."/>
            <person name="Truman W A."/>
        </authorList>
    </citation>
    <scope>NUCLEOTIDE SEQUENCE [LARGE SCALE GENOMIC DNA]</scope>
    <source>
        <strain evidence="1">PS710</strain>
    </source>
</reference>
<sequence length="108" mass="12066">MAIQGVLKLSEMLDVRGKLVFRHQRSQVLNGIIIFKIGMPSLFLVLAESARVQVGPIKNIQRGAAQALCFAEKLVVTFKSLVETGYGLMRLSCVVHCRTLLIDLFLFF</sequence>
<dbReference type="RefSeq" id="WP_191627450.1">
    <property type="nucleotide sequence ID" value="NZ_CABVHW010000001.1"/>
</dbReference>